<name>A0ACB8FWU6_9SAUR</name>
<reference evidence="1" key="1">
    <citation type="submission" date="2021-08" db="EMBL/GenBank/DDBJ databases">
        <title>The first chromosome-level gecko genome reveals the dynamic sex chromosomes of Neotropical dwarf geckos (Sphaerodactylidae: Sphaerodactylus).</title>
        <authorList>
            <person name="Pinto B.J."/>
            <person name="Keating S.E."/>
            <person name="Gamble T."/>
        </authorList>
    </citation>
    <scope>NUCLEOTIDE SEQUENCE</scope>
    <source>
        <strain evidence="1">TG3544</strain>
    </source>
</reference>
<dbReference type="Proteomes" id="UP000827872">
    <property type="component" value="Linkage Group LG11"/>
</dbReference>
<keyword evidence="2" id="KW-1185">Reference proteome</keyword>
<evidence type="ECO:0000313" key="2">
    <source>
        <dbReference type="Proteomes" id="UP000827872"/>
    </source>
</evidence>
<accession>A0ACB8FWU6</accession>
<dbReference type="EMBL" id="CM037624">
    <property type="protein sequence ID" value="KAH8011449.1"/>
    <property type="molecule type" value="Genomic_DNA"/>
</dbReference>
<comment type="caution">
    <text evidence="1">The sequence shown here is derived from an EMBL/GenBank/DDBJ whole genome shotgun (WGS) entry which is preliminary data.</text>
</comment>
<evidence type="ECO:0000313" key="1">
    <source>
        <dbReference type="EMBL" id="KAH8011449.1"/>
    </source>
</evidence>
<protein>
    <submittedName>
        <fullName evidence="1">Uncharacterized protein</fullName>
    </submittedName>
</protein>
<sequence length="263" mass="29755">MAFGKPSWQHRRSHQAGAGIKREERPFLCTKCGESFSWKESLQVHQRTHTAQDGSHACHVCGKTFSRHGNLLTHQRLHTGELPFPCPDCGRSFPSRTSLVAHSRQHRRGGRPFPCPQCRRSFGSADKLLEHQAAHGMKERPVKQEAEPPWAGHDKGERDPAWRSPFPAGEPAARRHEVPPHGGAFPAFHEPRVRGPVMSTRRPMLRLLMATGRVCQNVQPHNLSMFPRRRFRAFFLEGQEEHGPRRQAALQPNMPGGADMKPQ</sequence>
<gene>
    <name evidence="1" type="ORF">K3G42_022661</name>
</gene>
<proteinExistence type="predicted"/>
<organism evidence="1 2">
    <name type="scientific">Sphaerodactylus townsendi</name>
    <dbReference type="NCBI Taxonomy" id="933632"/>
    <lineage>
        <taxon>Eukaryota</taxon>
        <taxon>Metazoa</taxon>
        <taxon>Chordata</taxon>
        <taxon>Craniata</taxon>
        <taxon>Vertebrata</taxon>
        <taxon>Euteleostomi</taxon>
        <taxon>Lepidosauria</taxon>
        <taxon>Squamata</taxon>
        <taxon>Bifurcata</taxon>
        <taxon>Gekkota</taxon>
        <taxon>Sphaerodactylidae</taxon>
        <taxon>Sphaerodactylus</taxon>
    </lineage>
</organism>